<evidence type="ECO:0000256" key="1">
    <source>
        <dbReference type="ARBA" id="ARBA00000677"/>
    </source>
</evidence>
<dbReference type="SUPFAM" id="SSF51306">
    <property type="entry name" value="LexA/Signal peptidase"/>
    <property type="match status" value="1"/>
</dbReference>
<keyword evidence="4 6" id="KW-0378">Hydrolase</keyword>
<evidence type="ECO:0000256" key="3">
    <source>
        <dbReference type="ARBA" id="ARBA00013208"/>
    </source>
</evidence>
<name>A0A2H0KBA9_9BACT</name>
<dbReference type="AlphaFoldDB" id="A0A2H0KBA9"/>
<feature type="active site" evidence="5">
    <location>
        <position position="146"/>
    </location>
</feature>
<dbReference type="GO" id="GO:0009003">
    <property type="term" value="F:signal peptidase activity"/>
    <property type="evidence" value="ECO:0007669"/>
    <property type="project" value="UniProtKB-EC"/>
</dbReference>
<evidence type="ECO:0000259" key="7">
    <source>
        <dbReference type="Pfam" id="PF10502"/>
    </source>
</evidence>
<accession>A0A2H0KBA9</accession>
<evidence type="ECO:0000256" key="4">
    <source>
        <dbReference type="ARBA" id="ARBA00022801"/>
    </source>
</evidence>
<comment type="caution">
    <text evidence="8">The sequence shown here is derived from an EMBL/GenBank/DDBJ whole genome shotgun (WGS) entry which is preliminary data.</text>
</comment>
<dbReference type="PROSITE" id="PS00761">
    <property type="entry name" value="SPASE_I_3"/>
    <property type="match status" value="1"/>
</dbReference>
<dbReference type="InterPro" id="IPR019533">
    <property type="entry name" value="Peptidase_S26"/>
</dbReference>
<keyword evidence="6" id="KW-0472">Membrane</keyword>
<dbReference type="EMBL" id="PCVG01000045">
    <property type="protein sequence ID" value="PIQ68515.1"/>
    <property type="molecule type" value="Genomic_DNA"/>
</dbReference>
<dbReference type="PRINTS" id="PR00727">
    <property type="entry name" value="LEADERPTASE"/>
</dbReference>
<evidence type="ECO:0000256" key="2">
    <source>
        <dbReference type="ARBA" id="ARBA00009370"/>
    </source>
</evidence>
<feature type="transmembrane region" description="Helical" evidence="6">
    <location>
        <begin position="75"/>
        <end position="93"/>
    </location>
</feature>
<evidence type="ECO:0000256" key="6">
    <source>
        <dbReference type="RuleBase" id="RU362042"/>
    </source>
</evidence>
<dbReference type="GO" id="GO:0016020">
    <property type="term" value="C:membrane"/>
    <property type="evidence" value="ECO:0007669"/>
    <property type="project" value="UniProtKB-SubCell"/>
</dbReference>
<evidence type="ECO:0000256" key="5">
    <source>
        <dbReference type="PIRSR" id="PIRSR600223-1"/>
    </source>
</evidence>
<protein>
    <recommendedName>
        <fullName evidence="3 6">Signal peptidase I</fullName>
        <ecNumber evidence="3 6">3.4.21.89</ecNumber>
    </recommendedName>
</protein>
<gene>
    <name evidence="8" type="primary">lepB</name>
    <name evidence="8" type="ORF">COV91_03615</name>
</gene>
<proteinExistence type="inferred from homology"/>
<feature type="domain" description="Peptidase S26" evidence="7">
    <location>
        <begin position="73"/>
        <end position="230"/>
    </location>
</feature>
<comment type="subcellular location">
    <subcellularLocation>
        <location evidence="6">Membrane</location>
        <topology evidence="6">Single-pass type II membrane protein</topology>
    </subcellularLocation>
</comment>
<keyword evidence="6" id="KW-1133">Transmembrane helix</keyword>
<keyword evidence="6" id="KW-0645">Protease</keyword>
<dbReference type="Proteomes" id="UP000229342">
    <property type="component" value="Unassembled WGS sequence"/>
</dbReference>
<dbReference type="PANTHER" id="PTHR43390">
    <property type="entry name" value="SIGNAL PEPTIDASE I"/>
    <property type="match status" value="1"/>
</dbReference>
<reference evidence="8 9" key="1">
    <citation type="submission" date="2017-09" db="EMBL/GenBank/DDBJ databases">
        <title>Depth-based differentiation of microbial function through sediment-hosted aquifers and enrichment of novel symbionts in the deep terrestrial subsurface.</title>
        <authorList>
            <person name="Probst A.J."/>
            <person name="Ladd B."/>
            <person name="Jarett J.K."/>
            <person name="Geller-Mcgrath D.E."/>
            <person name="Sieber C.M."/>
            <person name="Emerson J.B."/>
            <person name="Anantharaman K."/>
            <person name="Thomas B.C."/>
            <person name="Malmstrom R."/>
            <person name="Stieglmeier M."/>
            <person name="Klingl A."/>
            <person name="Woyke T."/>
            <person name="Ryan C.M."/>
            <person name="Banfield J.F."/>
        </authorList>
    </citation>
    <scope>NUCLEOTIDE SEQUENCE [LARGE SCALE GENOMIC DNA]</scope>
    <source>
        <strain evidence="8">CG11_big_fil_rev_8_21_14_0_20_46_11</strain>
    </source>
</reference>
<sequence>MLFDIFRNSKFGIRYFNIVSHFLAPGNENLIVSSETTYYNCTVMQESDTPIQENNPAKVPLPESRQDDEGSWFDFFRFALLAIIIVVPIRAYVVQPFIVSGDSMIPNYHDGNYLIIDEISYRFEKPKRGEVIVFRFPRDPSTFLIKRIAGLPNETIQIEDDTVTIINSEHPDGFVWNQGVITATGKKTELTMTLGEDEYFVLGDNRNESADSRLWGRLPGKYITGRPILRLFPLTDIAIFPGRWPETANN</sequence>
<keyword evidence="6" id="KW-0812">Transmembrane</keyword>
<dbReference type="Gene3D" id="2.10.109.10">
    <property type="entry name" value="Umud Fragment, subunit A"/>
    <property type="match status" value="1"/>
</dbReference>
<dbReference type="InterPro" id="IPR036286">
    <property type="entry name" value="LexA/Signal_pep-like_sf"/>
</dbReference>
<dbReference type="CDD" id="cd06530">
    <property type="entry name" value="S26_SPase_I"/>
    <property type="match status" value="1"/>
</dbReference>
<comment type="similarity">
    <text evidence="2 6">Belongs to the peptidase S26 family.</text>
</comment>
<evidence type="ECO:0000313" key="9">
    <source>
        <dbReference type="Proteomes" id="UP000229342"/>
    </source>
</evidence>
<dbReference type="GO" id="GO:0006465">
    <property type="term" value="P:signal peptide processing"/>
    <property type="evidence" value="ECO:0007669"/>
    <property type="project" value="InterPro"/>
</dbReference>
<comment type="catalytic activity">
    <reaction evidence="1 6">
        <text>Cleavage of hydrophobic, N-terminal signal or leader sequences from secreted and periplasmic proteins.</text>
        <dbReference type="EC" id="3.4.21.89"/>
    </reaction>
</comment>
<organism evidence="8 9">
    <name type="scientific">Candidatus Taylorbacteria bacterium CG11_big_fil_rev_8_21_14_0_20_46_11</name>
    <dbReference type="NCBI Taxonomy" id="1975025"/>
    <lineage>
        <taxon>Bacteria</taxon>
        <taxon>Candidatus Tayloriibacteriota</taxon>
    </lineage>
</organism>
<dbReference type="PANTHER" id="PTHR43390:SF1">
    <property type="entry name" value="CHLOROPLAST PROCESSING PEPTIDASE"/>
    <property type="match status" value="1"/>
</dbReference>
<dbReference type="InterPro" id="IPR000223">
    <property type="entry name" value="Pept_S26A_signal_pept_1"/>
</dbReference>
<dbReference type="EC" id="3.4.21.89" evidence="3 6"/>
<dbReference type="NCBIfam" id="TIGR02227">
    <property type="entry name" value="sigpep_I_bact"/>
    <property type="match status" value="1"/>
</dbReference>
<evidence type="ECO:0000313" key="8">
    <source>
        <dbReference type="EMBL" id="PIQ68515.1"/>
    </source>
</evidence>
<dbReference type="GO" id="GO:0004252">
    <property type="term" value="F:serine-type endopeptidase activity"/>
    <property type="evidence" value="ECO:0007669"/>
    <property type="project" value="InterPro"/>
</dbReference>
<dbReference type="InterPro" id="IPR019758">
    <property type="entry name" value="Pept_S26A_signal_pept_1_CS"/>
</dbReference>
<dbReference type="Pfam" id="PF10502">
    <property type="entry name" value="Peptidase_S26"/>
    <property type="match status" value="1"/>
</dbReference>
<feature type="active site" evidence="5">
    <location>
        <position position="103"/>
    </location>
</feature>